<evidence type="ECO:0000256" key="2">
    <source>
        <dbReference type="ARBA" id="ARBA00023125"/>
    </source>
</evidence>
<dbReference type="InterPro" id="IPR000792">
    <property type="entry name" value="Tscrpt_reg_LuxR_C"/>
</dbReference>
<dbReference type="InterPro" id="IPR011006">
    <property type="entry name" value="CheY-like_superfamily"/>
</dbReference>
<dbReference type="PANTHER" id="PTHR43214">
    <property type="entry name" value="TWO-COMPONENT RESPONSE REGULATOR"/>
    <property type="match status" value="1"/>
</dbReference>
<dbReference type="HOGENOM" id="CLU_000445_90_8_10"/>
<organism evidence="6 7">
    <name type="scientific">Elizabethkingia anophelis NUHP1</name>
    <dbReference type="NCBI Taxonomy" id="1338011"/>
    <lineage>
        <taxon>Bacteria</taxon>
        <taxon>Pseudomonadati</taxon>
        <taxon>Bacteroidota</taxon>
        <taxon>Flavobacteriia</taxon>
        <taxon>Flavobacteriales</taxon>
        <taxon>Weeksellaceae</taxon>
        <taxon>Elizabethkingia</taxon>
    </lineage>
</organism>
<reference evidence="6 7" key="1">
    <citation type="journal article" date="2013" name="Lancet">
        <title>First case of E anophelis outbreak in an intensive-care unit.</title>
        <authorList>
            <person name="Teo J."/>
            <person name="Tan S.Y."/>
            <person name="Tay M."/>
            <person name="Ding Y."/>
            <person name="Kjelleberg S."/>
            <person name="Givskov M."/>
            <person name="Lin R.T."/>
            <person name="Yang L."/>
        </authorList>
    </citation>
    <scope>NUCLEOTIDE SEQUENCE [LARGE SCALE GENOMIC DNA]</scope>
    <source>
        <strain evidence="6 7">NUHP1</strain>
    </source>
</reference>
<evidence type="ECO:0000256" key="1">
    <source>
        <dbReference type="ARBA" id="ARBA00022553"/>
    </source>
</evidence>
<dbReference type="SMART" id="SM00421">
    <property type="entry name" value="HTH_LUXR"/>
    <property type="match status" value="1"/>
</dbReference>
<dbReference type="GO" id="GO:0006355">
    <property type="term" value="P:regulation of DNA-templated transcription"/>
    <property type="evidence" value="ECO:0007669"/>
    <property type="project" value="InterPro"/>
</dbReference>
<dbReference type="STRING" id="1338011.BD94_2451"/>
<dbReference type="Pfam" id="PF00072">
    <property type="entry name" value="Response_reg"/>
    <property type="match status" value="1"/>
</dbReference>
<evidence type="ECO:0000313" key="7">
    <source>
        <dbReference type="Proteomes" id="UP000028933"/>
    </source>
</evidence>
<gene>
    <name evidence="6" type="ORF">BD94_2451</name>
</gene>
<evidence type="ECO:0000313" key="6">
    <source>
        <dbReference type="EMBL" id="AIL46226.1"/>
    </source>
</evidence>
<dbReference type="PROSITE" id="PS00622">
    <property type="entry name" value="HTH_LUXR_1"/>
    <property type="match status" value="1"/>
</dbReference>
<dbReference type="Gene3D" id="3.40.50.2300">
    <property type="match status" value="1"/>
</dbReference>
<keyword evidence="2" id="KW-0238">DNA-binding</keyword>
<dbReference type="Proteomes" id="UP000028933">
    <property type="component" value="Chromosome"/>
</dbReference>
<evidence type="ECO:0000259" key="4">
    <source>
        <dbReference type="PROSITE" id="PS50043"/>
    </source>
</evidence>
<evidence type="ECO:0000256" key="3">
    <source>
        <dbReference type="PROSITE-ProRule" id="PRU00169"/>
    </source>
</evidence>
<dbReference type="InterPro" id="IPR001789">
    <property type="entry name" value="Sig_transdc_resp-reg_receiver"/>
</dbReference>
<proteinExistence type="predicted"/>
<dbReference type="RefSeq" id="WP_009088028.1">
    <property type="nucleotide sequence ID" value="NZ_CP007547.1"/>
</dbReference>
<dbReference type="CDD" id="cd17535">
    <property type="entry name" value="REC_NarL-like"/>
    <property type="match status" value="1"/>
</dbReference>
<dbReference type="EMBL" id="CP007547">
    <property type="protein sequence ID" value="AIL46226.1"/>
    <property type="molecule type" value="Genomic_DNA"/>
</dbReference>
<dbReference type="SMART" id="SM00448">
    <property type="entry name" value="REC"/>
    <property type="match status" value="1"/>
</dbReference>
<dbReference type="SUPFAM" id="SSF46894">
    <property type="entry name" value="C-terminal effector domain of the bipartite response regulators"/>
    <property type="match status" value="1"/>
</dbReference>
<dbReference type="SUPFAM" id="SSF52172">
    <property type="entry name" value="CheY-like"/>
    <property type="match status" value="1"/>
</dbReference>
<protein>
    <submittedName>
        <fullName evidence="6">Two component transcriptional regulator, LuxR family</fullName>
    </submittedName>
</protein>
<dbReference type="PROSITE" id="PS50110">
    <property type="entry name" value="RESPONSE_REGULATORY"/>
    <property type="match status" value="1"/>
</dbReference>
<accession>A0A077EEY6</accession>
<sequence length="211" mass="23618">MKSIIAVIDDHPVVTEGVRALLEGNNACKHILSFAKAEELLLYLNQNIIDIILLDIILPDQDGIDLCREIKKSAPQTLVIGFSNQAERSIILQLLQSGASGYLLKSATANELLNGIKQVKLGEIVFCSGTKKIMAKSQQFQEDNKRILPSVTRREKQLIQLLAEGKTTVAIADELFLSRFTIDTYRKNLLQKFKVKNTTELLMLLVQENLI</sequence>
<evidence type="ECO:0000259" key="5">
    <source>
        <dbReference type="PROSITE" id="PS50110"/>
    </source>
</evidence>
<dbReference type="AlphaFoldDB" id="A0A077EEY6"/>
<dbReference type="Pfam" id="PF00196">
    <property type="entry name" value="GerE"/>
    <property type="match status" value="1"/>
</dbReference>
<dbReference type="InterPro" id="IPR016032">
    <property type="entry name" value="Sig_transdc_resp-reg_C-effctor"/>
</dbReference>
<dbReference type="GeneID" id="56683519"/>
<dbReference type="PANTHER" id="PTHR43214:SF43">
    <property type="entry name" value="TWO-COMPONENT RESPONSE REGULATOR"/>
    <property type="match status" value="1"/>
</dbReference>
<feature type="domain" description="Response regulatory" evidence="5">
    <location>
        <begin position="4"/>
        <end position="120"/>
    </location>
</feature>
<dbReference type="KEGG" id="eao:BD94_2451"/>
<feature type="modified residue" description="4-aspartylphosphate" evidence="3">
    <location>
        <position position="55"/>
    </location>
</feature>
<dbReference type="eggNOG" id="COG2197">
    <property type="taxonomic scope" value="Bacteria"/>
</dbReference>
<keyword evidence="1 3" id="KW-0597">Phosphoprotein</keyword>
<dbReference type="InterPro" id="IPR039420">
    <property type="entry name" value="WalR-like"/>
</dbReference>
<dbReference type="InterPro" id="IPR058245">
    <property type="entry name" value="NreC/VraR/RcsB-like_REC"/>
</dbReference>
<feature type="domain" description="HTH luxR-type" evidence="4">
    <location>
        <begin position="144"/>
        <end position="209"/>
    </location>
</feature>
<name>A0A077EEY6_9FLAO</name>
<dbReference type="PRINTS" id="PR00038">
    <property type="entry name" value="HTHLUXR"/>
</dbReference>
<dbReference type="GO" id="GO:0003677">
    <property type="term" value="F:DNA binding"/>
    <property type="evidence" value="ECO:0007669"/>
    <property type="project" value="UniProtKB-KW"/>
</dbReference>
<dbReference type="CDD" id="cd06170">
    <property type="entry name" value="LuxR_C_like"/>
    <property type="match status" value="1"/>
</dbReference>
<dbReference type="GO" id="GO:0000160">
    <property type="term" value="P:phosphorelay signal transduction system"/>
    <property type="evidence" value="ECO:0007669"/>
    <property type="project" value="InterPro"/>
</dbReference>
<dbReference type="PROSITE" id="PS50043">
    <property type="entry name" value="HTH_LUXR_2"/>
    <property type="match status" value="1"/>
</dbReference>